<evidence type="ECO:0000256" key="9">
    <source>
        <dbReference type="ARBA" id="ARBA00023136"/>
    </source>
</evidence>
<accession>A0ABW4QK40</accession>
<sequence length="91" mass="10191">MDTIIALSPLLLMFLLMWLFIIRPAQKRQKATANMQSELRRGDRIVTIGGLHGTVDAVDDTTIYITVADGTRMQFERQAIARVVDTAKTTV</sequence>
<evidence type="ECO:0000313" key="11">
    <source>
        <dbReference type="EMBL" id="MFD1863981.1"/>
    </source>
</evidence>
<dbReference type="PANTHER" id="PTHR33909">
    <property type="entry name" value="SEC TRANSLOCON ACCESSORY COMPLEX SUBUNIT YAJC"/>
    <property type="match status" value="1"/>
</dbReference>
<evidence type="ECO:0000256" key="2">
    <source>
        <dbReference type="ARBA" id="ARBA00006742"/>
    </source>
</evidence>
<evidence type="ECO:0000256" key="8">
    <source>
        <dbReference type="ARBA" id="ARBA00023010"/>
    </source>
</evidence>
<dbReference type="InterPro" id="IPR003849">
    <property type="entry name" value="Preprotein_translocase_YajC"/>
</dbReference>
<reference evidence="12" key="1">
    <citation type="journal article" date="2019" name="Int. J. Syst. Evol. Microbiol.">
        <title>The Global Catalogue of Microorganisms (GCM) 10K type strain sequencing project: providing services to taxonomists for standard genome sequencing and annotation.</title>
        <authorList>
            <consortium name="The Broad Institute Genomics Platform"/>
            <consortium name="The Broad Institute Genome Sequencing Center for Infectious Disease"/>
            <person name="Wu L."/>
            <person name="Ma J."/>
        </authorList>
    </citation>
    <scope>NUCLEOTIDE SEQUENCE [LARGE SCALE GENOMIC DNA]</scope>
    <source>
        <strain evidence="12">CGMCC 1.15475</strain>
    </source>
</reference>
<evidence type="ECO:0000256" key="5">
    <source>
        <dbReference type="ARBA" id="ARBA00022692"/>
    </source>
</evidence>
<dbReference type="PRINTS" id="PR01853">
    <property type="entry name" value="YAJCTRNLCASE"/>
</dbReference>
<protein>
    <submittedName>
        <fullName evidence="11">Preprotein translocase subunit YajC</fullName>
    </submittedName>
</protein>
<keyword evidence="6" id="KW-0653">Protein transport</keyword>
<keyword evidence="4" id="KW-1003">Cell membrane</keyword>
<keyword evidence="9 10" id="KW-0472">Membrane</keyword>
<feature type="transmembrane region" description="Helical" evidence="10">
    <location>
        <begin position="6"/>
        <end position="25"/>
    </location>
</feature>
<dbReference type="SMART" id="SM01323">
    <property type="entry name" value="YajC"/>
    <property type="match status" value="1"/>
</dbReference>
<dbReference type="Proteomes" id="UP001597273">
    <property type="component" value="Unassembled WGS sequence"/>
</dbReference>
<evidence type="ECO:0000256" key="1">
    <source>
        <dbReference type="ARBA" id="ARBA00004162"/>
    </source>
</evidence>
<comment type="similarity">
    <text evidence="2">Belongs to the YajC family.</text>
</comment>
<gene>
    <name evidence="11" type="primary">yajC</name>
    <name evidence="11" type="ORF">ACFSDB_13810</name>
</gene>
<evidence type="ECO:0000313" key="12">
    <source>
        <dbReference type="Proteomes" id="UP001597273"/>
    </source>
</evidence>
<keyword evidence="8" id="KW-0811">Translocation</keyword>
<proteinExistence type="inferred from homology"/>
<dbReference type="RefSeq" id="WP_204890380.1">
    <property type="nucleotide sequence ID" value="NZ_JBHUFW010000011.1"/>
</dbReference>
<comment type="subcellular location">
    <subcellularLocation>
        <location evidence="1">Cell membrane</location>
        <topology evidence="1">Single-pass membrane protein</topology>
    </subcellularLocation>
</comment>
<keyword evidence="12" id="KW-1185">Reference proteome</keyword>
<dbReference type="PANTHER" id="PTHR33909:SF1">
    <property type="entry name" value="SEC TRANSLOCON ACCESSORY COMPLEX SUBUNIT YAJC"/>
    <property type="match status" value="1"/>
</dbReference>
<keyword evidence="5 10" id="KW-0812">Transmembrane</keyword>
<evidence type="ECO:0000256" key="4">
    <source>
        <dbReference type="ARBA" id="ARBA00022475"/>
    </source>
</evidence>
<dbReference type="Pfam" id="PF02699">
    <property type="entry name" value="YajC"/>
    <property type="match status" value="1"/>
</dbReference>
<keyword evidence="7 10" id="KW-1133">Transmembrane helix</keyword>
<comment type="caution">
    <text evidence="11">The sequence shown here is derived from an EMBL/GenBank/DDBJ whole genome shotgun (WGS) entry which is preliminary data.</text>
</comment>
<dbReference type="NCBIfam" id="TIGR00739">
    <property type="entry name" value="yajC"/>
    <property type="match status" value="1"/>
</dbReference>
<evidence type="ECO:0000256" key="10">
    <source>
        <dbReference type="SAM" id="Phobius"/>
    </source>
</evidence>
<evidence type="ECO:0000256" key="3">
    <source>
        <dbReference type="ARBA" id="ARBA00022448"/>
    </source>
</evidence>
<keyword evidence="3" id="KW-0813">Transport</keyword>
<evidence type="ECO:0000256" key="6">
    <source>
        <dbReference type="ARBA" id="ARBA00022927"/>
    </source>
</evidence>
<organism evidence="11 12">
    <name type="scientific">Planococcus chinensis</name>
    <dbReference type="NCBI Taxonomy" id="272917"/>
    <lineage>
        <taxon>Bacteria</taxon>
        <taxon>Bacillati</taxon>
        <taxon>Bacillota</taxon>
        <taxon>Bacilli</taxon>
        <taxon>Bacillales</taxon>
        <taxon>Caryophanaceae</taxon>
        <taxon>Planococcus</taxon>
    </lineage>
</organism>
<evidence type="ECO:0000256" key="7">
    <source>
        <dbReference type="ARBA" id="ARBA00022989"/>
    </source>
</evidence>
<name>A0ABW4QK40_9BACL</name>
<dbReference type="EMBL" id="JBHUFW010000011">
    <property type="protein sequence ID" value="MFD1863981.1"/>
    <property type="molecule type" value="Genomic_DNA"/>
</dbReference>